<evidence type="ECO:0000256" key="4">
    <source>
        <dbReference type="ARBA" id="ARBA00023136"/>
    </source>
</evidence>
<organism evidence="8 10">
    <name type="scientific">Mumia zhuanghuii</name>
    <dbReference type="NCBI Taxonomy" id="2585211"/>
    <lineage>
        <taxon>Bacteria</taxon>
        <taxon>Bacillati</taxon>
        <taxon>Actinomycetota</taxon>
        <taxon>Actinomycetes</taxon>
        <taxon>Propionibacteriales</taxon>
        <taxon>Nocardioidaceae</taxon>
        <taxon>Mumia</taxon>
    </lineage>
</organism>
<evidence type="ECO:0000256" key="3">
    <source>
        <dbReference type="ARBA" id="ARBA00022989"/>
    </source>
</evidence>
<dbReference type="EMBL" id="VDFR01000023">
    <property type="protein sequence ID" value="TNC49498.1"/>
    <property type="molecule type" value="Genomic_DNA"/>
</dbReference>
<evidence type="ECO:0000256" key="5">
    <source>
        <dbReference type="SAM" id="MobiDB-lite"/>
    </source>
</evidence>
<accession>A0A5C4MY16</accession>
<dbReference type="GO" id="GO:0016020">
    <property type="term" value="C:membrane"/>
    <property type="evidence" value="ECO:0007669"/>
    <property type="project" value="UniProtKB-SubCell"/>
</dbReference>
<evidence type="ECO:0000256" key="6">
    <source>
        <dbReference type="SAM" id="Phobius"/>
    </source>
</evidence>
<evidence type="ECO:0000256" key="2">
    <source>
        <dbReference type="ARBA" id="ARBA00022692"/>
    </source>
</evidence>
<feature type="domain" description="TM2" evidence="7">
    <location>
        <begin position="133"/>
        <end position="185"/>
    </location>
</feature>
<keyword evidence="3 6" id="KW-1133">Transmembrane helix</keyword>
<dbReference type="RefSeq" id="WP_139105408.1">
    <property type="nucleotide sequence ID" value="NZ_VDFR01000022.1"/>
</dbReference>
<feature type="transmembrane region" description="Helical" evidence="6">
    <location>
        <begin position="137"/>
        <end position="156"/>
    </location>
</feature>
<proteinExistence type="predicted"/>
<dbReference type="InterPro" id="IPR007829">
    <property type="entry name" value="TM2"/>
</dbReference>
<feature type="transmembrane region" description="Helical" evidence="6">
    <location>
        <begin position="162"/>
        <end position="189"/>
    </location>
</feature>
<comment type="caution">
    <text evidence="8">The sequence shown here is derived from an EMBL/GenBank/DDBJ whole genome shotgun (WGS) entry which is preliminary data.</text>
</comment>
<feature type="compositionally biased region" description="Low complexity" evidence="5">
    <location>
        <begin position="83"/>
        <end position="103"/>
    </location>
</feature>
<evidence type="ECO:0000259" key="7">
    <source>
        <dbReference type="Pfam" id="PF05154"/>
    </source>
</evidence>
<keyword evidence="2 6" id="KW-0812">Transmembrane</keyword>
<sequence>MSDSSASGGSDDVRPEGAPGTDGSQSDPQPPQPETGRPADGSWGYPGADTGEARTAPDQPPYGQDPYAQDPYAQQPGQPPYGQPSYGQPPYGQPPYGQQNPYGQQAPYVQQAAYGQHPPYGQQYYGAYVDPEAKSKLVAGLLGILVGGFGIHRFYLGYTTLGIVQIVVTLLTCGIGAIWGFIEGILYLVGADGWKTDARGRPLKD</sequence>
<dbReference type="Proteomes" id="UP000306740">
    <property type="component" value="Unassembled WGS sequence"/>
</dbReference>
<feature type="compositionally biased region" description="Low complexity" evidence="5">
    <location>
        <begin position="64"/>
        <end position="76"/>
    </location>
</feature>
<dbReference type="EMBL" id="VDFR01000022">
    <property type="protein sequence ID" value="TNC49660.1"/>
    <property type="molecule type" value="Genomic_DNA"/>
</dbReference>
<feature type="compositionally biased region" description="Low complexity" evidence="5">
    <location>
        <begin position="1"/>
        <end position="10"/>
    </location>
</feature>
<gene>
    <name evidence="9" type="ORF">FHE65_05115</name>
    <name evidence="8" type="ORF">FHE65_05305</name>
</gene>
<keyword evidence="4 6" id="KW-0472">Membrane</keyword>
<reference evidence="8 10" key="1">
    <citation type="submission" date="2019-05" db="EMBL/GenBank/DDBJ databases">
        <title>Mumia sp. nov., isolated from the intestinal contents of plateau pika (Ochotona curzoniae) in the Qinghai-Tibet plateau of China.</title>
        <authorList>
            <person name="Tian Z."/>
        </authorList>
    </citation>
    <scope>NUCLEOTIDE SEQUENCE [LARGE SCALE GENOMIC DNA]</scope>
    <source>
        <strain evidence="10">527</strain>
        <strain evidence="8">Z527</strain>
    </source>
</reference>
<name>A0A5C4MY16_9ACTN</name>
<evidence type="ECO:0000313" key="9">
    <source>
        <dbReference type="EMBL" id="TNC49660.1"/>
    </source>
</evidence>
<comment type="subcellular location">
    <subcellularLocation>
        <location evidence="1">Membrane</location>
        <topology evidence="1">Multi-pass membrane protein</topology>
    </subcellularLocation>
</comment>
<feature type="region of interest" description="Disordered" evidence="5">
    <location>
        <begin position="1"/>
        <end position="103"/>
    </location>
</feature>
<evidence type="ECO:0000313" key="8">
    <source>
        <dbReference type="EMBL" id="TNC49498.1"/>
    </source>
</evidence>
<evidence type="ECO:0000256" key="1">
    <source>
        <dbReference type="ARBA" id="ARBA00004141"/>
    </source>
</evidence>
<dbReference type="Pfam" id="PF05154">
    <property type="entry name" value="TM2"/>
    <property type="match status" value="1"/>
</dbReference>
<dbReference type="AlphaFoldDB" id="A0A5C4MY16"/>
<dbReference type="OrthoDB" id="2004788at2"/>
<protein>
    <submittedName>
        <fullName evidence="8">NINE protein</fullName>
    </submittedName>
</protein>
<evidence type="ECO:0000313" key="10">
    <source>
        <dbReference type="Proteomes" id="UP000306740"/>
    </source>
</evidence>